<dbReference type="GO" id="GO:0032259">
    <property type="term" value="P:methylation"/>
    <property type="evidence" value="ECO:0007669"/>
    <property type="project" value="UniProtKB-KW"/>
</dbReference>
<dbReference type="AlphaFoldDB" id="A0A426TSC3"/>
<dbReference type="GO" id="GO:0008757">
    <property type="term" value="F:S-adenosylmethionine-dependent methyltransferase activity"/>
    <property type="evidence" value="ECO:0007669"/>
    <property type="project" value="InterPro"/>
</dbReference>
<gene>
    <name evidence="2" type="ORF">EI684_20000</name>
</gene>
<dbReference type="EMBL" id="RSAS01000825">
    <property type="protein sequence ID" value="RRR66854.1"/>
    <property type="molecule type" value="Genomic_DNA"/>
</dbReference>
<sequence length="264" mass="29882">MSPLPSDYPRYAWQMLTGQRAAKEAETHAQRMRDLQPWLDLGRPLDILDVGNGSLRPQYALLRGAGHRVTGIDFVNQPALGWKAHAYRLLRGMYALQLGLGQAAMEPTGLLKGNVGVLPFPDATFDLAVSYAAFEHFLEIPKVLTELQRVLRSGGLLWVGIHLFTSPSGGHNVSFTEYPLRTLPPGTEPWDHLRKRRRPFTVPLNQWRKQQYLAAFAHHFEVLHHYCALREGEQWLTPDLQVELADYSRDELTCATLVLVAAKR</sequence>
<evidence type="ECO:0000313" key="3">
    <source>
        <dbReference type="Proteomes" id="UP000280307"/>
    </source>
</evidence>
<reference evidence="2 3" key="1">
    <citation type="submission" date="2018-12" db="EMBL/GenBank/DDBJ databases">
        <title>Genome Sequence of Candidatus Viridilinea halotolerans isolated from saline sulfide-rich spring.</title>
        <authorList>
            <person name="Grouzdev D.S."/>
            <person name="Burganskaya E.I."/>
            <person name="Krutkina M.S."/>
            <person name="Sukhacheva M.V."/>
            <person name="Gorlenko V.M."/>
        </authorList>
    </citation>
    <scope>NUCLEOTIDE SEQUENCE [LARGE SCALE GENOMIC DNA]</scope>
    <source>
        <strain evidence="2">Chok-6</strain>
    </source>
</reference>
<evidence type="ECO:0000313" key="2">
    <source>
        <dbReference type="EMBL" id="RRR66854.1"/>
    </source>
</evidence>
<accession>A0A426TSC3</accession>
<dbReference type="InterPro" id="IPR029063">
    <property type="entry name" value="SAM-dependent_MTases_sf"/>
</dbReference>
<dbReference type="Pfam" id="PF08241">
    <property type="entry name" value="Methyltransf_11"/>
    <property type="match status" value="1"/>
</dbReference>
<dbReference type="Gene3D" id="3.40.50.150">
    <property type="entry name" value="Vaccinia Virus protein VP39"/>
    <property type="match status" value="1"/>
</dbReference>
<name>A0A426TSC3_9CHLR</name>
<evidence type="ECO:0000259" key="1">
    <source>
        <dbReference type="Pfam" id="PF08241"/>
    </source>
</evidence>
<keyword evidence="2" id="KW-0808">Transferase</keyword>
<proteinExistence type="predicted"/>
<keyword evidence="2" id="KW-0489">Methyltransferase</keyword>
<dbReference type="CDD" id="cd02440">
    <property type="entry name" value="AdoMet_MTases"/>
    <property type="match status" value="1"/>
</dbReference>
<dbReference type="Proteomes" id="UP000280307">
    <property type="component" value="Unassembled WGS sequence"/>
</dbReference>
<dbReference type="InterPro" id="IPR013216">
    <property type="entry name" value="Methyltransf_11"/>
</dbReference>
<feature type="domain" description="Methyltransferase type 11" evidence="1">
    <location>
        <begin position="48"/>
        <end position="158"/>
    </location>
</feature>
<protein>
    <submittedName>
        <fullName evidence="2">SAM-dependent methyltransferase</fullName>
    </submittedName>
</protein>
<comment type="caution">
    <text evidence="2">The sequence shown here is derived from an EMBL/GenBank/DDBJ whole genome shotgun (WGS) entry which is preliminary data.</text>
</comment>
<dbReference type="SUPFAM" id="SSF53335">
    <property type="entry name" value="S-adenosyl-L-methionine-dependent methyltransferases"/>
    <property type="match status" value="1"/>
</dbReference>
<organism evidence="2 3">
    <name type="scientific">Candidatus Viridilinea halotolerans</name>
    <dbReference type="NCBI Taxonomy" id="2491704"/>
    <lineage>
        <taxon>Bacteria</taxon>
        <taxon>Bacillati</taxon>
        <taxon>Chloroflexota</taxon>
        <taxon>Chloroflexia</taxon>
        <taxon>Chloroflexales</taxon>
        <taxon>Chloroflexineae</taxon>
        <taxon>Oscillochloridaceae</taxon>
        <taxon>Candidatus Viridilinea</taxon>
    </lineage>
</organism>